<dbReference type="OrthoDB" id="10371686at2759"/>
<keyword evidence="3" id="KW-1185">Reference proteome</keyword>
<dbReference type="AlphaFoldDB" id="A0A8S0VQU4"/>
<accession>A0A8S0VQU4</accession>
<dbReference type="Proteomes" id="UP000467700">
    <property type="component" value="Unassembled WGS sequence"/>
</dbReference>
<feature type="compositionally biased region" description="Basic and acidic residues" evidence="1">
    <location>
        <begin position="499"/>
        <end position="513"/>
    </location>
</feature>
<organism evidence="2 3">
    <name type="scientific">Cyclocybe aegerita</name>
    <name type="common">Black poplar mushroom</name>
    <name type="synonym">Agrocybe aegerita</name>
    <dbReference type="NCBI Taxonomy" id="1973307"/>
    <lineage>
        <taxon>Eukaryota</taxon>
        <taxon>Fungi</taxon>
        <taxon>Dikarya</taxon>
        <taxon>Basidiomycota</taxon>
        <taxon>Agaricomycotina</taxon>
        <taxon>Agaricomycetes</taxon>
        <taxon>Agaricomycetidae</taxon>
        <taxon>Agaricales</taxon>
        <taxon>Agaricineae</taxon>
        <taxon>Bolbitiaceae</taxon>
        <taxon>Cyclocybe</taxon>
    </lineage>
</organism>
<dbReference type="EMBL" id="CACVBS010000032">
    <property type="protein sequence ID" value="CAA7261185.1"/>
    <property type="molecule type" value="Genomic_DNA"/>
</dbReference>
<dbReference type="Gene3D" id="3.40.390.10">
    <property type="entry name" value="Collagenase (Catalytic Domain)"/>
    <property type="match status" value="1"/>
</dbReference>
<gene>
    <name evidence="2" type="ORF">AAE3_LOCUS3572</name>
</gene>
<protein>
    <submittedName>
        <fullName evidence="2">Uncharacterized protein</fullName>
    </submittedName>
</protein>
<dbReference type="InterPro" id="IPR024079">
    <property type="entry name" value="MetalloPept_cat_dom_sf"/>
</dbReference>
<feature type="compositionally biased region" description="Low complexity" evidence="1">
    <location>
        <begin position="443"/>
        <end position="457"/>
    </location>
</feature>
<comment type="caution">
    <text evidence="2">The sequence shown here is derived from an EMBL/GenBank/DDBJ whole genome shotgun (WGS) entry which is preliminary data.</text>
</comment>
<feature type="compositionally biased region" description="Polar residues" evidence="1">
    <location>
        <begin position="566"/>
        <end position="581"/>
    </location>
</feature>
<evidence type="ECO:0000256" key="1">
    <source>
        <dbReference type="SAM" id="MobiDB-lite"/>
    </source>
</evidence>
<evidence type="ECO:0000313" key="3">
    <source>
        <dbReference type="Proteomes" id="UP000467700"/>
    </source>
</evidence>
<sequence>MSEIRTHFGALMDVTVRMETFILDTYGKMIHDIVNEVLWESIEGGSMGALEITWGDLKAAPIEFGITDNRVKDPHYEENLNRIDQAAASAQWQIENVLHFLDPANRHLYNDYDKHIRNAYGDPTKVNVEAIRKTFEGLRDQKLHIGNIHAHKSTMEHQKAIAQINLDEKTVRLQHDFHDPNNTPEFLPGILIHEASHTVGSFDWFNKKNAEIKGHHAQKSETEDLNPYISNPKDFEEAKRLIPHKMHLNADSHRLLAHTVSFGWNVPIEPDPKSARKWNKTQDTCTHCQHDRAPTRNPNAPKTYHDHTDNEQVVVDAAGKTHHLKGLTVEMRGKTTRQLKKELECHNKEVPDGTVAALCKIRKTVPTFKYRHKHYPAYEQPPAQAVASPSNHPQRASPETTAEVHAGNSRTSHTHHPAAVVSGTGDHKLHAVPPSSLSRNKGSPALLGASLSSSRSAHAQKGERTDAAHAFSKARTHKSEHQSKKRKVSLASKGASSSELREGKERLAKDFGRTARKSTRPRTSIASMKPSGVPPKVKSLRRPRVSNSKPGSRVPIVIERKGARNGRSSTRPPTHQGQTVHPNAPGTPGKSIRGPTRTMTRVPVGSALRAPSASIGRQNRASSTAAKGRGKTTVPPERRKATVVPRGKKAPSVVPKGGMASSVVPKKPSLSNHSRLGRQAGAKSTSTQTGRPGLAIQATSSRVVRGQKSSARGTYTKHTSQPPAKKTKSARPPAHTRLVEKGIAKKAAPLTKPGRKH</sequence>
<reference evidence="2 3" key="1">
    <citation type="submission" date="2020-01" db="EMBL/GenBank/DDBJ databases">
        <authorList>
            <person name="Gupta K D."/>
        </authorList>
    </citation>
    <scope>NUCLEOTIDE SEQUENCE [LARGE SCALE GENOMIC DNA]</scope>
</reference>
<dbReference type="GO" id="GO:0008237">
    <property type="term" value="F:metallopeptidase activity"/>
    <property type="evidence" value="ECO:0007669"/>
    <property type="project" value="InterPro"/>
</dbReference>
<feature type="compositionally biased region" description="Polar residues" evidence="1">
    <location>
        <begin position="387"/>
        <end position="400"/>
    </location>
</feature>
<feature type="compositionally biased region" description="Polar residues" evidence="1">
    <location>
        <begin position="615"/>
        <end position="625"/>
    </location>
</feature>
<feature type="compositionally biased region" description="Polar residues" evidence="1">
    <location>
        <begin position="697"/>
        <end position="722"/>
    </location>
</feature>
<feature type="region of interest" description="Disordered" evidence="1">
    <location>
        <begin position="379"/>
        <end position="757"/>
    </location>
</feature>
<proteinExistence type="predicted"/>
<name>A0A8S0VQU4_CYCAE</name>
<evidence type="ECO:0000313" key="2">
    <source>
        <dbReference type="EMBL" id="CAA7261185.1"/>
    </source>
</evidence>